<comment type="caution">
    <text evidence="2">The sequence shown here is derived from an EMBL/GenBank/DDBJ whole genome shotgun (WGS) entry which is preliminary data.</text>
</comment>
<dbReference type="EMBL" id="CAMPGE010029228">
    <property type="protein sequence ID" value="CAI2386699.1"/>
    <property type="molecule type" value="Genomic_DNA"/>
</dbReference>
<evidence type="ECO:0000313" key="3">
    <source>
        <dbReference type="Proteomes" id="UP001295684"/>
    </source>
</evidence>
<proteinExistence type="predicted"/>
<feature type="region of interest" description="Disordered" evidence="1">
    <location>
        <begin position="564"/>
        <end position="590"/>
    </location>
</feature>
<evidence type="ECO:0000313" key="2">
    <source>
        <dbReference type="EMBL" id="CAI2386699.1"/>
    </source>
</evidence>
<organism evidence="2 3">
    <name type="scientific">Euplotes crassus</name>
    <dbReference type="NCBI Taxonomy" id="5936"/>
    <lineage>
        <taxon>Eukaryota</taxon>
        <taxon>Sar</taxon>
        <taxon>Alveolata</taxon>
        <taxon>Ciliophora</taxon>
        <taxon>Intramacronucleata</taxon>
        <taxon>Spirotrichea</taxon>
        <taxon>Hypotrichia</taxon>
        <taxon>Euplotida</taxon>
        <taxon>Euplotidae</taxon>
        <taxon>Moneuplotes</taxon>
    </lineage>
</organism>
<feature type="compositionally biased region" description="Low complexity" evidence="1">
    <location>
        <begin position="61"/>
        <end position="74"/>
    </location>
</feature>
<feature type="compositionally biased region" description="Basic residues" evidence="1">
    <location>
        <begin position="564"/>
        <end position="575"/>
    </location>
</feature>
<feature type="region of interest" description="Disordered" evidence="1">
    <location>
        <begin position="40"/>
        <end position="128"/>
    </location>
</feature>
<evidence type="ECO:0000256" key="1">
    <source>
        <dbReference type="SAM" id="MobiDB-lite"/>
    </source>
</evidence>
<feature type="compositionally biased region" description="Basic and acidic residues" evidence="1">
    <location>
        <begin position="260"/>
        <end position="293"/>
    </location>
</feature>
<feature type="compositionally biased region" description="Basic residues" evidence="1">
    <location>
        <begin position="368"/>
        <end position="386"/>
    </location>
</feature>
<keyword evidence="3" id="KW-1185">Reference proteome</keyword>
<feature type="compositionally biased region" description="Polar residues" evidence="1">
    <location>
        <begin position="49"/>
        <end position="59"/>
    </location>
</feature>
<feature type="region of interest" description="Disordered" evidence="1">
    <location>
        <begin position="256"/>
        <end position="392"/>
    </location>
</feature>
<dbReference type="Proteomes" id="UP001295684">
    <property type="component" value="Unassembled WGS sequence"/>
</dbReference>
<dbReference type="AlphaFoldDB" id="A0AAD1Y8Y6"/>
<sequence length="619" mass="71414">MEENNRLPSNQECFSTNSALSMLRNNPFLKMMVEKDIIAEMKEKDGDKNSNQSLSSTPIRSAIQDNNAASNNNQDGHDDVKGSDKPGSGDKATSAVGQQDQIHSIPEVDEDATEFQSTVNASRRETEKFMNDSGEIRKIIENNQHFKNAILELKEELKGSEEFSEFDKQPKTPEENLLDDTEINRFELEYKKHISVTTKKAEEEKELRLPIPDRKMSHGDAEAYNRTNNLYTQIDKYLEENITEEDVKEFNKEFQIYSDSQEKSDGHEELARKGNKKDEKVQDCKEEEKGGEKLRKKKGNKAPRDYKTASSPQSRKIVKSTKKSKRQKPKKCKTKLKQSKNSSNKNLRKLKKTISSLTKRSPGLHSPKTSKKSPKLPKSSKPKKFHISQSVQRLPQLSTLLKIPEQGISKSRNPHNQTLLNFFNSHRPKTDKISNMLMKNASKTHRSTKKKTQHIGEHLFNYSRVLSEERNKRFVEKRIRDEVRKNQQCTFRPRKVAGGVCSRSYVSFNCPATSIHSSQKKKQQMTLKRLEDWVNYKEKKIRAMKELSEMEFKDTHTFRPKVKRMNRSRSSKAMRKLSSSGTLGKGQSGKMLAQNSYSELGLKYFQSKLRMMSDKDFEL</sequence>
<protein>
    <submittedName>
        <fullName evidence="2">Uncharacterized protein</fullName>
    </submittedName>
</protein>
<name>A0AAD1Y8Y6_EUPCR</name>
<feature type="compositionally biased region" description="Basic and acidic residues" evidence="1">
    <location>
        <begin position="75"/>
        <end position="88"/>
    </location>
</feature>
<reference evidence="2" key="1">
    <citation type="submission" date="2023-07" db="EMBL/GenBank/DDBJ databases">
        <authorList>
            <consortium name="AG Swart"/>
            <person name="Singh M."/>
            <person name="Singh A."/>
            <person name="Seah K."/>
            <person name="Emmerich C."/>
        </authorList>
    </citation>
    <scope>NUCLEOTIDE SEQUENCE</scope>
    <source>
        <strain evidence="2">DP1</strain>
    </source>
</reference>
<feature type="compositionally biased region" description="Basic residues" evidence="1">
    <location>
        <begin position="316"/>
        <end position="338"/>
    </location>
</feature>
<gene>
    <name evidence="2" type="ORF">ECRASSUSDP1_LOCUS28323</name>
</gene>
<accession>A0AAD1Y8Y6</accession>